<organism evidence="1 2">
    <name type="scientific">Liparis tanakae</name>
    <name type="common">Tanaka's snailfish</name>
    <dbReference type="NCBI Taxonomy" id="230148"/>
    <lineage>
        <taxon>Eukaryota</taxon>
        <taxon>Metazoa</taxon>
        <taxon>Chordata</taxon>
        <taxon>Craniata</taxon>
        <taxon>Vertebrata</taxon>
        <taxon>Euteleostomi</taxon>
        <taxon>Actinopterygii</taxon>
        <taxon>Neopterygii</taxon>
        <taxon>Teleostei</taxon>
        <taxon>Neoteleostei</taxon>
        <taxon>Acanthomorphata</taxon>
        <taxon>Eupercaria</taxon>
        <taxon>Perciformes</taxon>
        <taxon>Cottioidei</taxon>
        <taxon>Cottales</taxon>
        <taxon>Liparidae</taxon>
        <taxon>Liparis</taxon>
    </lineage>
</organism>
<evidence type="ECO:0000313" key="1">
    <source>
        <dbReference type="EMBL" id="TNN70834.1"/>
    </source>
</evidence>
<evidence type="ECO:0000313" key="2">
    <source>
        <dbReference type="Proteomes" id="UP000314294"/>
    </source>
</evidence>
<comment type="caution">
    <text evidence="1">The sequence shown here is derived from an EMBL/GenBank/DDBJ whole genome shotgun (WGS) entry which is preliminary data.</text>
</comment>
<accession>A0A4Z2I0N1</accession>
<dbReference type="AlphaFoldDB" id="A0A4Z2I0N1"/>
<keyword evidence="2" id="KW-1185">Reference proteome</keyword>
<sequence length="63" mass="7204">MIRAELKDDQCLPPRRRFAVAHALPRALLTGKTNSSMTRHYGGRVLRWKRIGGEVWAWMGDGL</sequence>
<reference evidence="1 2" key="1">
    <citation type="submission" date="2019-03" db="EMBL/GenBank/DDBJ databases">
        <title>First draft genome of Liparis tanakae, snailfish: a comprehensive survey of snailfish specific genes.</title>
        <authorList>
            <person name="Kim W."/>
            <person name="Song I."/>
            <person name="Jeong J.-H."/>
            <person name="Kim D."/>
            <person name="Kim S."/>
            <person name="Ryu S."/>
            <person name="Song J.Y."/>
            <person name="Lee S.K."/>
        </authorList>
    </citation>
    <scope>NUCLEOTIDE SEQUENCE [LARGE SCALE GENOMIC DNA]</scope>
    <source>
        <tissue evidence="1">Muscle</tissue>
    </source>
</reference>
<proteinExistence type="predicted"/>
<dbReference type="EMBL" id="SRLO01000158">
    <property type="protein sequence ID" value="TNN70834.1"/>
    <property type="molecule type" value="Genomic_DNA"/>
</dbReference>
<protein>
    <submittedName>
        <fullName evidence="1">Uncharacterized protein</fullName>
    </submittedName>
</protein>
<gene>
    <name evidence="1" type="ORF">EYF80_018968</name>
</gene>
<name>A0A4Z2I0N1_9TELE</name>
<dbReference type="Proteomes" id="UP000314294">
    <property type="component" value="Unassembled WGS sequence"/>
</dbReference>